<evidence type="ECO:0000256" key="1">
    <source>
        <dbReference type="SAM" id="MobiDB-lite"/>
    </source>
</evidence>
<sequence length="428" mass="48115">MDVREYLVRVDRNQIGLDELFHLLVKNLSDWTIVYQTVGSERNPLLSKGNQNSDYIVAFTDPESAGVIRVDQPQHLQIVREPALTFLLKAYRSQADGVILNPGQDSPLFLIKPHVQKLIYAYAVEQFKEMPGPWVPTMDDQLLLVEYQKGQYSVAVYLSEQDAQYVTQRSGGQAVQHSWEKIEERCRELGAAAPYFHFGLPEQGLLSPEHAAVIFSGLRQKLLERDETVESPERLPASNQLPEPLPQPPEPVGNPPQETAPSNQEPERGQPQPVSPEPVPRKPVDPDVALGLKKLERATIEGQGMGNGWEVCRAMAELRRIWVVVDPDGNMVILAGQDQSPIVDFFTSAEHAERLIKEAREKNPNLPPMVPRLISTKKLYRALAPRQPIVWINRGSPEAWTSIMGDTLPYVLQLMSQLQDGKKQLGKN</sequence>
<dbReference type="EMBL" id="JAECVU010000003">
    <property type="protein sequence ID" value="MBH8588631.1"/>
    <property type="molecule type" value="Genomic_DNA"/>
</dbReference>
<dbReference type="RefSeq" id="WP_147437064.1">
    <property type="nucleotide sequence ID" value="NZ_JACEIS010000002.1"/>
</dbReference>
<name>A0ABS0QH79_THEVU</name>
<feature type="region of interest" description="Disordered" evidence="1">
    <location>
        <begin position="227"/>
        <end position="286"/>
    </location>
</feature>
<organism evidence="2 3">
    <name type="scientific">Thermoactinomyces vulgaris</name>
    <dbReference type="NCBI Taxonomy" id="2026"/>
    <lineage>
        <taxon>Bacteria</taxon>
        <taxon>Bacillati</taxon>
        <taxon>Bacillota</taxon>
        <taxon>Bacilli</taxon>
        <taxon>Bacillales</taxon>
        <taxon>Thermoactinomycetaceae</taxon>
        <taxon>Thermoactinomyces</taxon>
    </lineage>
</organism>
<reference evidence="2 3" key="1">
    <citation type="submission" date="2020-12" db="EMBL/GenBank/DDBJ databases">
        <title>WGS of Thermoactinomyces spp.</title>
        <authorList>
            <person name="Cheng K."/>
        </authorList>
    </citation>
    <scope>NUCLEOTIDE SEQUENCE [LARGE SCALE GENOMIC DNA]</scope>
    <source>
        <strain evidence="3">CICC 10650\ACCC 41061</strain>
    </source>
</reference>
<proteinExistence type="predicted"/>
<comment type="caution">
    <text evidence="2">The sequence shown here is derived from an EMBL/GenBank/DDBJ whole genome shotgun (WGS) entry which is preliminary data.</text>
</comment>
<evidence type="ECO:0008006" key="4">
    <source>
        <dbReference type="Google" id="ProtNLM"/>
    </source>
</evidence>
<keyword evidence="3" id="KW-1185">Reference proteome</keyword>
<evidence type="ECO:0000313" key="2">
    <source>
        <dbReference type="EMBL" id="MBH8588631.1"/>
    </source>
</evidence>
<gene>
    <name evidence="2" type="ORF">I8U22_07330</name>
</gene>
<feature type="compositionally biased region" description="Pro residues" evidence="1">
    <location>
        <begin position="243"/>
        <end position="254"/>
    </location>
</feature>
<accession>A0ABS0QH79</accession>
<dbReference type="Proteomes" id="UP000641910">
    <property type="component" value="Unassembled WGS sequence"/>
</dbReference>
<protein>
    <recommendedName>
        <fullName evidence="4">SseB protein N-terminal domain-containing protein</fullName>
    </recommendedName>
</protein>
<evidence type="ECO:0000313" key="3">
    <source>
        <dbReference type="Proteomes" id="UP000641910"/>
    </source>
</evidence>